<reference evidence="7" key="3">
    <citation type="submission" date="2015-11" db="EMBL/GenBank/DDBJ databases">
        <authorList>
            <person name="Anvar S.Y."/>
        </authorList>
    </citation>
    <scope>NUCLEOTIDE SEQUENCE [LARGE SCALE GENOMIC DNA]</scope>
</reference>
<proteinExistence type="predicted"/>
<gene>
    <name evidence="4" type="ORF">BN2458_PEG1862</name>
    <name evidence="5" type="ORF">LS75_003125</name>
</gene>
<evidence type="ECO:0000256" key="2">
    <source>
        <dbReference type="ARBA" id="ARBA00023043"/>
    </source>
</evidence>
<dbReference type="PATRIC" id="fig|76936.10.peg.1816"/>
<evidence type="ECO:0000256" key="1">
    <source>
        <dbReference type="ARBA" id="ARBA00022737"/>
    </source>
</evidence>
<sequence length="467" mass="54009">MRVWYIFVFVWILPLGVNAKDEPRKHPLAVFANCDEVCFDNALNDDLTLKDDIEPIKAPSFDCTKAHNAIEQMICKDKELAMLDALMAQRYKYVKDYIPTLVESNSQLQAIGQKELKNMLLSMQRDWLKTLQSCQNLPSNKARLCVRELLALRVLSLAIFPYDRFYPDTLGELDDFNNMGISYFNNAWDFMTYLSLNYGCHNALSVLITNQTEANKPLVYYTWERFEPMDDEGMKSYFYEDVSQEQSSLRMTFSNELSLQYLLDKGAKVAFEDVQEFLSYFLKAFPNKAQNQRIFMRLYKPIREDITSEQFYTLVRKIALDNTADKGFERVSYELLPIILKDKGEDIDLNAKDENGNTLMHHIAYNATYGSNMSVFHILKDFGVDVNAKNKNGDTPLHILTQKGNPYLIAQLLALGGDSSVRNNEGLIPLQVEIFSRNYYREVLKLLCEQQAKEETKIQECIAQHLN</sequence>
<keyword evidence="2 3" id="KW-0040">ANK repeat</keyword>
<reference evidence="4" key="2">
    <citation type="submission" date="2015-11" db="EMBL/GenBank/DDBJ databases">
        <authorList>
            <person name="Zhang Y."/>
            <person name="Guo Z."/>
        </authorList>
    </citation>
    <scope>NUCLEOTIDE SEQUENCE</scope>
    <source>
        <strain evidence="4">1</strain>
    </source>
</reference>
<name>A0A0S4PWS7_9HELI</name>
<dbReference type="OrthoDB" id="5365108at2"/>
<dbReference type="PROSITE" id="PS50088">
    <property type="entry name" value="ANK_REPEAT"/>
    <property type="match status" value="1"/>
</dbReference>
<dbReference type="PANTHER" id="PTHR24126">
    <property type="entry name" value="ANKYRIN REPEAT, PH AND SEC7 DOMAIN CONTAINING PROTEIN SECG-RELATED"/>
    <property type="match status" value="1"/>
</dbReference>
<evidence type="ECO:0000256" key="3">
    <source>
        <dbReference type="PROSITE-ProRule" id="PRU00023"/>
    </source>
</evidence>
<dbReference type="AlphaFoldDB" id="A0A0S4PWS7"/>
<evidence type="ECO:0000313" key="7">
    <source>
        <dbReference type="Proteomes" id="UP000064525"/>
    </source>
</evidence>
<dbReference type="EMBL" id="LN907858">
    <property type="protein sequence ID" value="CUU40745.1"/>
    <property type="molecule type" value="Genomic_DNA"/>
</dbReference>
<evidence type="ECO:0000313" key="6">
    <source>
        <dbReference type="Proteomes" id="UP000029925"/>
    </source>
</evidence>
<dbReference type="Pfam" id="PF12796">
    <property type="entry name" value="Ank_2"/>
    <property type="match status" value="1"/>
</dbReference>
<dbReference type="PROSITE" id="PS50297">
    <property type="entry name" value="ANK_REP_REGION"/>
    <property type="match status" value="1"/>
</dbReference>
<evidence type="ECO:0000313" key="5">
    <source>
        <dbReference type="EMBL" id="TLD78765.1"/>
    </source>
</evidence>
<dbReference type="SMART" id="SM00248">
    <property type="entry name" value="ANK"/>
    <property type="match status" value="2"/>
</dbReference>
<dbReference type="Proteomes" id="UP000064525">
    <property type="component" value="Chromosome I"/>
</dbReference>
<reference evidence="5 6" key="1">
    <citation type="journal article" date="2014" name="Genome Announc.">
        <title>Draft genome sequences of eight enterohepatic helicobacter species isolated from both laboratory and wild rodents.</title>
        <authorList>
            <person name="Sheh A."/>
            <person name="Shen Z."/>
            <person name="Fox J.G."/>
        </authorList>
    </citation>
    <scope>NUCLEOTIDE SEQUENCE [LARGE SCALE GENOMIC DNA]</scope>
    <source>
        <strain evidence="5 6">MIT 98-6810</strain>
    </source>
</reference>
<evidence type="ECO:0000313" key="4">
    <source>
        <dbReference type="EMBL" id="CUU40745.1"/>
    </source>
</evidence>
<keyword evidence="1" id="KW-0677">Repeat</keyword>
<organism evidence="4 7">
    <name type="scientific">Helicobacter typhlonius</name>
    <dbReference type="NCBI Taxonomy" id="76936"/>
    <lineage>
        <taxon>Bacteria</taxon>
        <taxon>Pseudomonadati</taxon>
        <taxon>Campylobacterota</taxon>
        <taxon>Epsilonproteobacteria</taxon>
        <taxon>Campylobacterales</taxon>
        <taxon>Helicobacteraceae</taxon>
        <taxon>Helicobacter</taxon>
    </lineage>
</organism>
<dbReference type="SUPFAM" id="SSF48403">
    <property type="entry name" value="Ankyrin repeat"/>
    <property type="match status" value="1"/>
</dbReference>
<dbReference type="STRING" id="76936.BN2458_PEG1862"/>
<dbReference type="EMBL" id="JRPF02000003">
    <property type="protein sequence ID" value="TLD78765.1"/>
    <property type="molecule type" value="Genomic_DNA"/>
</dbReference>
<dbReference type="Gene3D" id="1.25.40.20">
    <property type="entry name" value="Ankyrin repeat-containing domain"/>
    <property type="match status" value="1"/>
</dbReference>
<dbReference type="Proteomes" id="UP000029925">
    <property type="component" value="Unassembled WGS sequence"/>
</dbReference>
<dbReference type="RefSeq" id="WP_052082215.1">
    <property type="nucleotide sequence ID" value="NZ_CAJTQN010000001.1"/>
</dbReference>
<dbReference type="PANTHER" id="PTHR24126:SF14">
    <property type="entry name" value="ANK_REP_REGION DOMAIN-CONTAINING PROTEIN"/>
    <property type="match status" value="1"/>
</dbReference>
<dbReference type="InterPro" id="IPR002110">
    <property type="entry name" value="Ankyrin_rpt"/>
</dbReference>
<dbReference type="KEGG" id="hty:BN2458_PEG1862"/>
<dbReference type="InterPro" id="IPR036770">
    <property type="entry name" value="Ankyrin_rpt-contain_sf"/>
</dbReference>
<dbReference type="GeneID" id="78151995"/>
<keyword evidence="6" id="KW-1185">Reference proteome</keyword>
<protein>
    <submittedName>
        <fullName evidence="4">Predicted secreted protein</fullName>
    </submittedName>
</protein>
<accession>A0A0S4PWS7</accession>
<feature type="repeat" description="ANK" evidence="3">
    <location>
        <begin position="392"/>
        <end position="424"/>
    </location>
</feature>